<dbReference type="Proteomes" id="UP001168990">
    <property type="component" value="Unassembled WGS sequence"/>
</dbReference>
<reference evidence="1" key="1">
    <citation type="journal article" date="2023" name="bioRxiv">
        <title>Scaffold-level genome assemblies of two parasitoid biocontrol wasps reveal the parthenogenesis mechanism and an associated novel virus.</title>
        <authorList>
            <person name="Inwood S."/>
            <person name="Skelly J."/>
            <person name="Guhlin J."/>
            <person name="Harrop T."/>
            <person name="Goldson S."/>
            <person name="Dearden P."/>
        </authorList>
    </citation>
    <scope>NUCLEOTIDE SEQUENCE</scope>
    <source>
        <strain evidence="1">Irish</strain>
        <tissue evidence="1">Whole body</tissue>
    </source>
</reference>
<reference evidence="1" key="2">
    <citation type="submission" date="2023-03" db="EMBL/GenBank/DDBJ databases">
        <authorList>
            <person name="Inwood S.N."/>
            <person name="Skelly J.G."/>
            <person name="Guhlin J."/>
            <person name="Harrop T.W.R."/>
            <person name="Goldson S.G."/>
            <person name="Dearden P.K."/>
        </authorList>
    </citation>
    <scope>NUCLEOTIDE SEQUENCE</scope>
    <source>
        <strain evidence="1">Irish</strain>
        <tissue evidence="1">Whole body</tissue>
    </source>
</reference>
<dbReference type="EMBL" id="JAQQBS010001422">
    <property type="protein sequence ID" value="KAK0164510.1"/>
    <property type="molecule type" value="Genomic_DNA"/>
</dbReference>
<comment type="caution">
    <text evidence="1">The sequence shown here is derived from an EMBL/GenBank/DDBJ whole genome shotgun (WGS) entry which is preliminary data.</text>
</comment>
<evidence type="ECO:0000313" key="1">
    <source>
        <dbReference type="EMBL" id="KAK0164510.1"/>
    </source>
</evidence>
<protein>
    <submittedName>
        <fullName evidence="1">Uncharacterized protein</fullName>
    </submittedName>
</protein>
<organism evidence="1 2">
    <name type="scientific">Microctonus aethiopoides</name>
    <dbReference type="NCBI Taxonomy" id="144406"/>
    <lineage>
        <taxon>Eukaryota</taxon>
        <taxon>Metazoa</taxon>
        <taxon>Ecdysozoa</taxon>
        <taxon>Arthropoda</taxon>
        <taxon>Hexapoda</taxon>
        <taxon>Insecta</taxon>
        <taxon>Pterygota</taxon>
        <taxon>Neoptera</taxon>
        <taxon>Endopterygota</taxon>
        <taxon>Hymenoptera</taxon>
        <taxon>Apocrita</taxon>
        <taxon>Ichneumonoidea</taxon>
        <taxon>Braconidae</taxon>
        <taxon>Euphorinae</taxon>
        <taxon>Microctonus</taxon>
    </lineage>
</organism>
<proteinExistence type="predicted"/>
<accession>A0AA39F7S9</accession>
<name>A0AA39F7S9_9HYME</name>
<evidence type="ECO:0000313" key="2">
    <source>
        <dbReference type="Proteomes" id="UP001168990"/>
    </source>
</evidence>
<keyword evidence="2" id="KW-1185">Reference proteome</keyword>
<dbReference type="AlphaFoldDB" id="A0AA39F7S9"/>
<sequence length="150" mass="17442">MENNRIVRLRPIKMERPSSDHSESDDDCGVFRIKRCFVKLEELDTENLNDNSTSKNDQNDSFTLLDCIKNIELKYQNELEERLSLLRISIDKTKQLLQVPKSIDEIATTCDEMNIHICLMSNVMCKYSAKMLHMSNALKAIRTILRDDDS</sequence>
<gene>
    <name evidence="1" type="ORF">PV328_003130</name>
</gene>